<evidence type="ECO:0000256" key="2">
    <source>
        <dbReference type="SAM" id="SignalP"/>
    </source>
</evidence>
<dbReference type="PANTHER" id="PTHR35302">
    <property type="match status" value="1"/>
</dbReference>
<dbReference type="PANTHER" id="PTHR35302:SF1">
    <property type="entry name" value="PROTEIN COFACTOR ASSEMBLY OF COMPLEX C SUBUNIT B CCB1, CHLOROPLASTIC"/>
    <property type="match status" value="1"/>
</dbReference>
<feature type="transmembrane region" description="Helical" evidence="1">
    <location>
        <begin position="157"/>
        <end position="178"/>
    </location>
</feature>
<proteinExistence type="predicted"/>
<keyword evidence="1" id="KW-0472">Membrane</keyword>
<accession>A0A8J5XW98</accession>
<organism evidence="3 4">
    <name type="scientific">Diacronema lutheri</name>
    <name type="common">Unicellular marine alga</name>
    <name type="synonym">Monochrysis lutheri</name>
    <dbReference type="NCBI Taxonomy" id="2081491"/>
    <lineage>
        <taxon>Eukaryota</taxon>
        <taxon>Haptista</taxon>
        <taxon>Haptophyta</taxon>
        <taxon>Pavlovophyceae</taxon>
        <taxon>Pavlovales</taxon>
        <taxon>Pavlovaceae</taxon>
        <taxon>Diacronema</taxon>
    </lineage>
</organism>
<reference evidence="3" key="1">
    <citation type="submission" date="2021-05" db="EMBL/GenBank/DDBJ databases">
        <title>The genome of the haptophyte Pavlova lutheri (Diacronema luteri, Pavlovales) - a model for lipid biosynthesis in eukaryotic algae.</title>
        <authorList>
            <person name="Hulatt C.J."/>
            <person name="Posewitz M.C."/>
        </authorList>
    </citation>
    <scope>NUCLEOTIDE SEQUENCE</scope>
    <source>
        <strain evidence="3">NIVA-4/92</strain>
    </source>
</reference>
<keyword evidence="4" id="KW-1185">Reference proteome</keyword>
<keyword evidence="1" id="KW-1133">Transmembrane helix</keyword>
<comment type="caution">
    <text evidence="3">The sequence shown here is derived from an EMBL/GenBank/DDBJ whole genome shotgun (WGS) entry which is preliminary data.</text>
</comment>
<gene>
    <name evidence="3" type="ORF">KFE25_008612</name>
</gene>
<sequence>MTAARRTLTVVSALLLAGSGAAMRPPVQRTRAHASRAQHLALARHAAGRRAAPTALLPLPGMSLAEVDSQSANSYYATLGLFVLTFPGIFSQVTRATKAKVKRKTYELPGPAVEGAKAIKQVAGEVVGHFQANNYKIKTAGDTIIFEGKKIGTKGQAAFLTFCVFMSLGSLSLVLTIFEKQAFGDSGFQLGNLWFLSTLVSPLAGKYYLDNSERTDEVSVKLVIADDERTIDLTIEGDEPELERIEENLKLMQKGMEYVPGLLAEK</sequence>
<name>A0A8J5XW98_DIALT</name>
<dbReference type="InterPro" id="IPR021919">
    <property type="entry name" value="CCB1"/>
</dbReference>
<protein>
    <submittedName>
        <fullName evidence="3">Uncharacterized protein</fullName>
    </submittedName>
</protein>
<dbReference type="EMBL" id="JAGTXO010000001">
    <property type="protein sequence ID" value="KAG8470191.1"/>
    <property type="molecule type" value="Genomic_DNA"/>
</dbReference>
<feature type="transmembrane region" description="Helical" evidence="1">
    <location>
        <begin position="74"/>
        <end position="94"/>
    </location>
</feature>
<evidence type="ECO:0000256" key="1">
    <source>
        <dbReference type="SAM" id="Phobius"/>
    </source>
</evidence>
<evidence type="ECO:0000313" key="4">
    <source>
        <dbReference type="Proteomes" id="UP000751190"/>
    </source>
</evidence>
<evidence type="ECO:0000313" key="3">
    <source>
        <dbReference type="EMBL" id="KAG8470191.1"/>
    </source>
</evidence>
<dbReference type="AlphaFoldDB" id="A0A8J5XW98"/>
<feature type="chain" id="PRO_5035156939" evidence="2">
    <location>
        <begin position="23"/>
        <end position="266"/>
    </location>
</feature>
<dbReference type="Pfam" id="PF12046">
    <property type="entry name" value="CCB1"/>
    <property type="match status" value="1"/>
</dbReference>
<keyword evidence="1" id="KW-0812">Transmembrane</keyword>
<dbReference type="OrthoDB" id="447756at2759"/>
<dbReference type="Proteomes" id="UP000751190">
    <property type="component" value="Unassembled WGS sequence"/>
</dbReference>
<dbReference type="OMA" id="WFWLTIL"/>
<keyword evidence="2" id="KW-0732">Signal</keyword>
<feature type="signal peptide" evidence="2">
    <location>
        <begin position="1"/>
        <end position="22"/>
    </location>
</feature>